<dbReference type="GO" id="GO:0000149">
    <property type="term" value="F:SNARE binding"/>
    <property type="evidence" value="ECO:0007669"/>
    <property type="project" value="TreeGrafter"/>
</dbReference>
<dbReference type="PANTHER" id="PTHR22951">
    <property type="entry name" value="CLATHRIN ASSEMBLY PROTEIN"/>
    <property type="match status" value="1"/>
</dbReference>
<dbReference type="InterPro" id="IPR011417">
    <property type="entry name" value="ANTH_dom"/>
</dbReference>
<evidence type="ECO:0000259" key="5">
    <source>
        <dbReference type="PROSITE" id="PS50942"/>
    </source>
</evidence>
<dbReference type="GO" id="GO:0006900">
    <property type="term" value="P:vesicle budding from membrane"/>
    <property type="evidence" value="ECO:0007669"/>
    <property type="project" value="TreeGrafter"/>
</dbReference>
<keyword evidence="4" id="KW-0968">Cytoplasmic vesicle</keyword>
<dbReference type="GO" id="GO:0005794">
    <property type="term" value="C:Golgi apparatus"/>
    <property type="evidence" value="ECO:0007669"/>
    <property type="project" value="UniProtKB-SubCell"/>
</dbReference>
<organism evidence="6 7">
    <name type="scientific">Canna indica</name>
    <name type="common">Indian-shot</name>
    <dbReference type="NCBI Taxonomy" id="4628"/>
    <lineage>
        <taxon>Eukaryota</taxon>
        <taxon>Viridiplantae</taxon>
        <taxon>Streptophyta</taxon>
        <taxon>Embryophyta</taxon>
        <taxon>Tracheophyta</taxon>
        <taxon>Spermatophyta</taxon>
        <taxon>Magnoliopsida</taxon>
        <taxon>Liliopsida</taxon>
        <taxon>Zingiberales</taxon>
        <taxon>Cannaceae</taxon>
        <taxon>Canna</taxon>
    </lineage>
</organism>
<dbReference type="InterPro" id="IPR045192">
    <property type="entry name" value="AP180-like"/>
</dbReference>
<dbReference type="GO" id="GO:0005905">
    <property type="term" value="C:clathrin-coated pit"/>
    <property type="evidence" value="ECO:0007669"/>
    <property type="project" value="TreeGrafter"/>
</dbReference>
<dbReference type="PANTHER" id="PTHR22951:SF70">
    <property type="entry name" value="OS11G0244600 PROTEIN"/>
    <property type="match status" value="1"/>
</dbReference>
<dbReference type="Gene3D" id="1.25.40.90">
    <property type="match status" value="1"/>
</dbReference>
<keyword evidence="7" id="KW-1185">Reference proteome</keyword>
<dbReference type="InterPro" id="IPR008942">
    <property type="entry name" value="ENTH_VHS"/>
</dbReference>
<evidence type="ECO:0000256" key="1">
    <source>
        <dbReference type="ARBA" id="ARBA00004132"/>
    </source>
</evidence>
<evidence type="ECO:0000313" key="6">
    <source>
        <dbReference type="EMBL" id="WOL11239.1"/>
    </source>
</evidence>
<dbReference type="GO" id="GO:0005546">
    <property type="term" value="F:phosphatidylinositol-4,5-bisphosphate binding"/>
    <property type="evidence" value="ECO:0007669"/>
    <property type="project" value="TreeGrafter"/>
</dbReference>
<dbReference type="AlphaFoldDB" id="A0AAQ3KN31"/>
<dbReference type="GO" id="GO:0005545">
    <property type="term" value="F:1-phosphatidylinositol binding"/>
    <property type="evidence" value="ECO:0007669"/>
    <property type="project" value="InterPro"/>
</dbReference>
<dbReference type="GO" id="GO:0030136">
    <property type="term" value="C:clathrin-coated vesicle"/>
    <property type="evidence" value="ECO:0007669"/>
    <property type="project" value="UniProtKB-SubCell"/>
</dbReference>
<gene>
    <name evidence="6" type="ORF">Cni_G20001</name>
</gene>
<name>A0AAQ3KN31_9LILI</name>
<evidence type="ECO:0000256" key="3">
    <source>
        <dbReference type="ARBA" id="ARBA00023034"/>
    </source>
</evidence>
<dbReference type="PROSITE" id="PS50942">
    <property type="entry name" value="ENTH"/>
    <property type="match status" value="1"/>
</dbReference>
<dbReference type="SUPFAM" id="SSF89009">
    <property type="entry name" value="GAT-like domain"/>
    <property type="match status" value="1"/>
</dbReference>
<proteinExistence type="predicted"/>
<comment type="subcellular location">
    <subcellularLocation>
        <location evidence="1">Cytoplasmic vesicle</location>
        <location evidence="1">Clathrin-coated vesicle</location>
    </subcellularLocation>
    <subcellularLocation>
        <location evidence="2">Golgi apparatus</location>
    </subcellularLocation>
</comment>
<dbReference type="Pfam" id="PF07651">
    <property type="entry name" value="ANTH"/>
    <property type="match status" value="1"/>
</dbReference>
<dbReference type="SMART" id="SM00273">
    <property type="entry name" value="ENTH"/>
    <property type="match status" value="1"/>
</dbReference>
<sequence>MKVKKNKLFAVLSSLIDQVLAPRPLRPTSMAAAADRGILTDLEAAVARCTDKHDIPADEEHVHEILFLVSNAPGAITFLSRRLSARLDATHDPMVALKTLLLLHRLLRGGDRYFEKDLHGMWSCGELRMGLSWCASAEKSHLHSFVLRYSSFLKERLGWIINQAGSLEPIRQNKEEAAELTLYRLHKCQTFLDRVMDCLPKYSSISSQVMQSSFSIVLRESIRVYDSFCDGMAIATSCYSELRKPMKILALDIFNKACAQTPSLHEFYENCKSSIVGKNLDYPFVRIITEAEVSSIEQALTTTRDCPPSTSSEVQEDKLELDEASSILFSKRLETTISTVWVEFDEEEDSQTSSFSFRGLEDCLTGAS</sequence>
<accession>A0AAQ3KN31</accession>
<evidence type="ECO:0000313" key="7">
    <source>
        <dbReference type="Proteomes" id="UP001327560"/>
    </source>
</evidence>
<dbReference type="Gene3D" id="1.20.58.150">
    <property type="entry name" value="ANTH domain"/>
    <property type="match status" value="1"/>
</dbReference>
<dbReference type="Proteomes" id="UP001327560">
    <property type="component" value="Chromosome 6"/>
</dbReference>
<protein>
    <recommendedName>
        <fullName evidence="5">ENTH domain-containing protein</fullName>
    </recommendedName>
</protein>
<reference evidence="6 7" key="1">
    <citation type="submission" date="2023-10" db="EMBL/GenBank/DDBJ databases">
        <title>Chromosome-scale genome assembly provides insights into flower coloration mechanisms of Canna indica.</title>
        <authorList>
            <person name="Li C."/>
        </authorList>
    </citation>
    <scope>NUCLEOTIDE SEQUENCE [LARGE SCALE GENOMIC DNA]</scope>
    <source>
        <tissue evidence="6">Flower</tissue>
    </source>
</reference>
<dbReference type="InterPro" id="IPR014712">
    <property type="entry name" value="ANTH_dom_sf"/>
</dbReference>
<dbReference type="EMBL" id="CP136895">
    <property type="protein sequence ID" value="WOL11239.1"/>
    <property type="molecule type" value="Genomic_DNA"/>
</dbReference>
<evidence type="ECO:0000256" key="2">
    <source>
        <dbReference type="ARBA" id="ARBA00004555"/>
    </source>
</evidence>
<dbReference type="GO" id="GO:0048268">
    <property type="term" value="P:clathrin coat assembly"/>
    <property type="evidence" value="ECO:0007669"/>
    <property type="project" value="InterPro"/>
</dbReference>
<dbReference type="InterPro" id="IPR013809">
    <property type="entry name" value="ENTH"/>
</dbReference>
<evidence type="ECO:0000256" key="4">
    <source>
        <dbReference type="ARBA" id="ARBA00023329"/>
    </source>
</evidence>
<dbReference type="SUPFAM" id="SSF48464">
    <property type="entry name" value="ENTH/VHS domain"/>
    <property type="match status" value="1"/>
</dbReference>
<dbReference type="GO" id="GO:0032050">
    <property type="term" value="F:clathrin heavy chain binding"/>
    <property type="evidence" value="ECO:0007669"/>
    <property type="project" value="TreeGrafter"/>
</dbReference>
<feature type="domain" description="ENTH" evidence="5">
    <location>
        <begin position="34"/>
        <end position="167"/>
    </location>
</feature>
<dbReference type="GO" id="GO:0072583">
    <property type="term" value="P:clathrin-dependent endocytosis"/>
    <property type="evidence" value="ECO:0007669"/>
    <property type="project" value="InterPro"/>
</dbReference>
<keyword evidence="3" id="KW-0333">Golgi apparatus</keyword>